<keyword evidence="12" id="KW-0472">Membrane</keyword>
<organism evidence="16 17">
    <name type="scientific">Taxus chinensis</name>
    <name type="common">Chinese yew</name>
    <name type="synonym">Taxus wallichiana var. chinensis</name>
    <dbReference type="NCBI Taxonomy" id="29808"/>
    <lineage>
        <taxon>Eukaryota</taxon>
        <taxon>Viridiplantae</taxon>
        <taxon>Streptophyta</taxon>
        <taxon>Embryophyta</taxon>
        <taxon>Tracheophyta</taxon>
        <taxon>Spermatophyta</taxon>
        <taxon>Pinopsida</taxon>
        <taxon>Pinidae</taxon>
        <taxon>Conifers II</taxon>
        <taxon>Cupressales</taxon>
        <taxon>Taxaceae</taxon>
        <taxon>Taxus</taxon>
    </lineage>
</organism>
<dbReference type="InterPro" id="IPR036457">
    <property type="entry name" value="PPM-type-like_dom_sf"/>
</dbReference>
<comment type="similarity">
    <text evidence="4 14">Belongs to the PP2C family.</text>
</comment>
<dbReference type="GO" id="GO:0016020">
    <property type="term" value="C:membrane"/>
    <property type="evidence" value="ECO:0007669"/>
    <property type="project" value="UniProtKB-SubCell"/>
</dbReference>
<dbReference type="PANTHER" id="PTHR13832:SF589">
    <property type="entry name" value="[PYRUVATE DEHYDROGENASE [ACETYL-TRANSFERRING]]-PHOSPHATASE 2, MITOCHONDRIAL"/>
    <property type="match status" value="1"/>
</dbReference>
<evidence type="ECO:0000256" key="11">
    <source>
        <dbReference type="ARBA" id="ARBA00022989"/>
    </source>
</evidence>
<keyword evidence="11" id="KW-1133">Transmembrane helix</keyword>
<dbReference type="InterPro" id="IPR000222">
    <property type="entry name" value="PP2C_BS"/>
</dbReference>
<dbReference type="Gene3D" id="3.60.40.10">
    <property type="entry name" value="PPM-type phosphatase domain"/>
    <property type="match status" value="1"/>
</dbReference>
<evidence type="ECO:0000256" key="14">
    <source>
        <dbReference type="RuleBase" id="RU003465"/>
    </source>
</evidence>
<dbReference type="PANTHER" id="PTHR13832">
    <property type="entry name" value="PROTEIN PHOSPHATASE 2C"/>
    <property type="match status" value="1"/>
</dbReference>
<evidence type="ECO:0000256" key="5">
    <source>
        <dbReference type="ARBA" id="ARBA00013081"/>
    </source>
</evidence>
<dbReference type="InterPro" id="IPR015655">
    <property type="entry name" value="PP2C"/>
</dbReference>
<feature type="domain" description="PPM-type phosphatase" evidence="15">
    <location>
        <begin position="44"/>
        <end position="334"/>
    </location>
</feature>
<evidence type="ECO:0000256" key="9">
    <source>
        <dbReference type="ARBA" id="ARBA00022842"/>
    </source>
</evidence>
<dbReference type="OMA" id="WCHASAA"/>
<comment type="caution">
    <text evidence="16">The sequence shown here is derived from an EMBL/GenBank/DDBJ whole genome shotgun (WGS) entry which is preliminary data.</text>
</comment>
<dbReference type="PROSITE" id="PS51746">
    <property type="entry name" value="PPM_2"/>
    <property type="match status" value="1"/>
</dbReference>
<evidence type="ECO:0000313" key="17">
    <source>
        <dbReference type="Proteomes" id="UP000824469"/>
    </source>
</evidence>
<proteinExistence type="inferred from homology"/>
<keyword evidence="9" id="KW-0460">Magnesium</keyword>
<evidence type="ECO:0000313" key="16">
    <source>
        <dbReference type="EMBL" id="KAH9290449.1"/>
    </source>
</evidence>
<dbReference type="FunFam" id="3.60.40.10:FF:000049">
    <property type="entry name" value="Protein phosphatase 2C 57"/>
    <property type="match status" value="1"/>
</dbReference>
<dbReference type="InterPro" id="IPR001932">
    <property type="entry name" value="PPM-type_phosphatase-like_dom"/>
</dbReference>
<comment type="subcellular location">
    <subcellularLocation>
        <location evidence="3">Membrane</location>
        <topology evidence="3">Single-pass membrane protein</topology>
    </subcellularLocation>
</comment>
<evidence type="ECO:0000256" key="1">
    <source>
        <dbReference type="ARBA" id="ARBA00001936"/>
    </source>
</evidence>
<evidence type="ECO:0000259" key="15">
    <source>
        <dbReference type="PROSITE" id="PS51746"/>
    </source>
</evidence>
<comment type="cofactor">
    <cofactor evidence="2">
        <name>Mg(2+)</name>
        <dbReference type="ChEBI" id="CHEBI:18420"/>
    </cofactor>
</comment>
<evidence type="ECO:0000256" key="4">
    <source>
        <dbReference type="ARBA" id="ARBA00006702"/>
    </source>
</evidence>
<sequence length="360" mass="39448">MVQSRRKIVKNSKPRDSVRVTGVAARTLQVDLLVSDTSAEGSIKWGHARVQGPRTEMEDDIVLRVDDEGLNGFTYAAVFDGHAGFSSVKFLKDRLYKKCAAALQDGMLLESKDLDATREALGKAFLEADMQLLSWIEETGEDVESGSTATVMFVGGDRLIVSHIGDSSVVISHSGKAVQITSPHRPYGNSKVSLNEIRRVKEAGGWVNNGRICGEISVSRAFGDMRFKTKKKEMLDEGVQVGRWTQKFVSKIKLNGDWVTASPDIYHAQLGPDAEFILLASDGLWDCMSSVDAVRFVRNQLRQHGDVQSACEALANAALNRNTQDNVSVVIADLRRIQQQEGPEEEQNLGGEILQAAATV</sequence>
<dbReference type="GO" id="GO:0004722">
    <property type="term" value="F:protein serine/threonine phosphatase activity"/>
    <property type="evidence" value="ECO:0007669"/>
    <property type="project" value="UniProtKB-EC"/>
</dbReference>
<dbReference type="PROSITE" id="PS01032">
    <property type="entry name" value="PPM_1"/>
    <property type="match status" value="1"/>
</dbReference>
<dbReference type="CDD" id="cd00143">
    <property type="entry name" value="PP2Cc"/>
    <property type="match status" value="1"/>
</dbReference>
<keyword evidence="13" id="KW-0464">Manganese</keyword>
<dbReference type="EC" id="3.1.3.16" evidence="5"/>
<comment type="cofactor">
    <cofactor evidence="1">
        <name>Mn(2+)</name>
        <dbReference type="ChEBI" id="CHEBI:29035"/>
    </cofactor>
</comment>
<gene>
    <name evidence="16" type="ORF">KI387_034566</name>
</gene>
<evidence type="ECO:0000256" key="3">
    <source>
        <dbReference type="ARBA" id="ARBA00004167"/>
    </source>
</evidence>
<dbReference type="SMART" id="SM00332">
    <property type="entry name" value="PP2Cc"/>
    <property type="match status" value="1"/>
</dbReference>
<keyword evidence="8 14" id="KW-0378">Hydrolase</keyword>
<evidence type="ECO:0000256" key="6">
    <source>
        <dbReference type="ARBA" id="ARBA00022692"/>
    </source>
</evidence>
<dbReference type="SUPFAM" id="SSF81606">
    <property type="entry name" value="PP2C-like"/>
    <property type="match status" value="1"/>
</dbReference>
<name>A0AA38C597_TAXCH</name>
<keyword evidence="6" id="KW-0812">Transmembrane</keyword>
<feature type="non-terminal residue" evidence="16">
    <location>
        <position position="1"/>
    </location>
</feature>
<dbReference type="Pfam" id="PF00481">
    <property type="entry name" value="PP2C"/>
    <property type="match status" value="1"/>
</dbReference>
<evidence type="ECO:0000256" key="8">
    <source>
        <dbReference type="ARBA" id="ARBA00022801"/>
    </source>
</evidence>
<protein>
    <recommendedName>
        <fullName evidence="5">protein-serine/threonine phosphatase</fullName>
        <ecNumber evidence="5">3.1.3.16</ecNumber>
    </recommendedName>
</protein>
<keyword evidence="10 14" id="KW-0904">Protein phosphatase</keyword>
<evidence type="ECO:0000256" key="7">
    <source>
        <dbReference type="ARBA" id="ARBA00022723"/>
    </source>
</evidence>
<evidence type="ECO:0000256" key="10">
    <source>
        <dbReference type="ARBA" id="ARBA00022912"/>
    </source>
</evidence>
<evidence type="ECO:0000256" key="12">
    <source>
        <dbReference type="ARBA" id="ARBA00023136"/>
    </source>
</evidence>
<dbReference type="AlphaFoldDB" id="A0AA38C597"/>
<reference evidence="16 17" key="1">
    <citation type="journal article" date="2021" name="Nat. Plants">
        <title>The Taxus genome provides insights into paclitaxel biosynthesis.</title>
        <authorList>
            <person name="Xiong X."/>
            <person name="Gou J."/>
            <person name="Liao Q."/>
            <person name="Li Y."/>
            <person name="Zhou Q."/>
            <person name="Bi G."/>
            <person name="Li C."/>
            <person name="Du R."/>
            <person name="Wang X."/>
            <person name="Sun T."/>
            <person name="Guo L."/>
            <person name="Liang H."/>
            <person name="Lu P."/>
            <person name="Wu Y."/>
            <person name="Zhang Z."/>
            <person name="Ro D.K."/>
            <person name="Shang Y."/>
            <person name="Huang S."/>
            <person name="Yan J."/>
        </authorList>
    </citation>
    <scope>NUCLEOTIDE SEQUENCE [LARGE SCALE GENOMIC DNA]</scope>
    <source>
        <strain evidence="16">Ta-2019</strain>
    </source>
</reference>
<evidence type="ECO:0000256" key="13">
    <source>
        <dbReference type="ARBA" id="ARBA00023211"/>
    </source>
</evidence>
<accession>A0AA38C597</accession>
<keyword evidence="17" id="KW-1185">Reference proteome</keyword>
<dbReference type="Proteomes" id="UP000824469">
    <property type="component" value="Unassembled WGS sequence"/>
</dbReference>
<dbReference type="EMBL" id="JAHRHJ020003813">
    <property type="protein sequence ID" value="KAH9290449.1"/>
    <property type="molecule type" value="Genomic_DNA"/>
</dbReference>
<keyword evidence="7" id="KW-0479">Metal-binding</keyword>
<dbReference type="GO" id="GO:0046872">
    <property type="term" value="F:metal ion binding"/>
    <property type="evidence" value="ECO:0007669"/>
    <property type="project" value="UniProtKB-KW"/>
</dbReference>
<evidence type="ECO:0000256" key="2">
    <source>
        <dbReference type="ARBA" id="ARBA00001946"/>
    </source>
</evidence>